<dbReference type="Pfam" id="PF00665">
    <property type="entry name" value="rve"/>
    <property type="match status" value="1"/>
</dbReference>
<dbReference type="InterPro" id="IPR012337">
    <property type="entry name" value="RNaseH-like_sf"/>
</dbReference>
<dbReference type="EMBL" id="JAANIA010000042">
    <property type="protein sequence ID" value="KAG5327793.1"/>
    <property type="molecule type" value="Genomic_DNA"/>
</dbReference>
<dbReference type="PANTHER" id="PTHR46585:SF1">
    <property type="entry name" value="CHROMO DOMAIN-CONTAINING PROTEIN"/>
    <property type="match status" value="1"/>
</dbReference>
<dbReference type="GO" id="GO:0005694">
    <property type="term" value="C:chromosome"/>
    <property type="evidence" value="ECO:0007669"/>
    <property type="project" value="UniProtKB-ARBA"/>
</dbReference>
<dbReference type="InterPro" id="IPR000953">
    <property type="entry name" value="Chromo/chromo_shadow_dom"/>
</dbReference>
<proteinExistence type="predicted"/>
<sequence length="385" mass="44576">MNSKRYKYKNIIALFVLDKKVEAGINKTVDLSHTMKLNDNTIDYIHWNDLNEIVNLDIAMSIKFGLSLGGGNESQWCGLLKNYVRDDALCIVVADFDAKSRKIRRAALVDDADGRSKQTIRTAECSRFVRSSESKIAALQNNVQFILNELEKMIRELHHVIEVCSYTRFNRSYHYILTVIDVLSKHAWAEPLKVKTKAIAKIIRDDGRCPKNLYTDRGKEFSNSDIQKLLKKHNIKHYSTYSNGNYRWIDILPRLVSNYNAHRTISMRLTTVHNRVKIAASARYKVSDSVRVSKFKTDFDKGDNSSREVFKIIKVQQTDPVTYLLEDSQGESIAGGFYEYELYNVANLDVHLVEKVLRKRENEVYVKWTGFDNSHNLWIHKDNVL</sequence>
<dbReference type="SUPFAM" id="SSF53098">
    <property type="entry name" value="Ribonuclease H-like"/>
    <property type="match status" value="1"/>
</dbReference>
<evidence type="ECO:0000259" key="2">
    <source>
        <dbReference type="PROSITE" id="PS50013"/>
    </source>
</evidence>
<dbReference type="InterPro" id="IPR036397">
    <property type="entry name" value="RNaseH_sf"/>
</dbReference>
<dbReference type="GO" id="GO:0003676">
    <property type="term" value="F:nucleic acid binding"/>
    <property type="evidence" value="ECO:0007669"/>
    <property type="project" value="InterPro"/>
</dbReference>
<comment type="caution">
    <text evidence="3">The sequence shown here is derived from an EMBL/GenBank/DDBJ whole genome shotgun (WGS) entry which is preliminary data.</text>
</comment>
<name>A0A836JWC2_9HYME</name>
<dbReference type="Proteomes" id="UP000668214">
    <property type="component" value="Unassembled WGS sequence"/>
</dbReference>
<dbReference type="InterPro" id="IPR016197">
    <property type="entry name" value="Chromo-like_dom_sf"/>
</dbReference>
<gene>
    <name evidence="3" type="ORF">G6Z78_0003264</name>
</gene>
<feature type="coiled-coil region" evidence="1">
    <location>
        <begin position="129"/>
        <end position="156"/>
    </location>
</feature>
<dbReference type="AlphaFoldDB" id="A0A836JWC2"/>
<feature type="non-terminal residue" evidence="3">
    <location>
        <position position="385"/>
    </location>
</feature>
<feature type="domain" description="Chromo" evidence="2">
    <location>
        <begin position="351"/>
        <end position="385"/>
    </location>
</feature>
<dbReference type="PANTHER" id="PTHR46585">
    <property type="entry name" value="INTEGRASE CORE DOMAIN CONTAINING PROTEIN"/>
    <property type="match status" value="1"/>
</dbReference>
<evidence type="ECO:0000313" key="4">
    <source>
        <dbReference type="Proteomes" id="UP000668214"/>
    </source>
</evidence>
<dbReference type="PROSITE" id="PS50013">
    <property type="entry name" value="CHROMO_2"/>
    <property type="match status" value="1"/>
</dbReference>
<organism evidence="3 4">
    <name type="scientific">Pseudoatta argentina</name>
    <dbReference type="NCBI Taxonomy" id="621737"/>
    <lineage>
        <taxon>Eukaryota</taxon>
        <taxon>Metazoa</taxon>
        <taxon>Ecdysozoa</taxon>
        <taxon>Arthropoda</taxon>
        <taxon>Hexapoda</taxon>
        <taxon>Insecta</taxon>
        <taxon>Pterygota</taxon>
        <taxon>Neoptera</taxon>
        <taxon>Endopterygota</taxon>
        <taxon>Hymenoptera</taxon>
        <taxon>Apocrita</taxon>
        <taxon>Aculeata</taxon>
        <taxon>Formicoidea</taxon>
        <taxon>Formicidae</taxon>
        <taxon>Myrmicinae</taxon>
        <taxon>Pseudoatta</taxon>
    </lineage>
</organism>
<dbReference type="GO" id="GO:0015074">
    <property type="term" value="P:DNA integration"/>
    <property type="evidence" value="ECO:0007669"/>
    <property type="project" value="InterPro"/>
</dbReference>
<reference evidence="3" key="1">
    <citation type="submission" date="2020-02" db="EMBL/GenBank/DDBJ databases">
        <title>Relaxed selection underlies rapid genomic changes in the transitions from sociality to social parasitism in ants.</title>
        <authorList>
            <person name="Bi X."/>
        </authorList>
    </citation>
    <scope>NUCLEOTIDE SEQUENCE</scope>
    <source>
        <strain evidence="3">BGI-DK2014c</strain>
        <tissue evidence="3">Whole body</tissue>
    </source>
</reference>
<accession>A0A836JWC2</accession>
<dbReference type="Gene3D" id="3.30.420.10">
    <property type="entry name" value="Ribonuclease H-like superfamily/Ribonuclease H"/>
    <property type="match status" value="1"/>
</dbReference>
<evidence type="ECO:0000256" key="1">
    <source>
        <dbReference type="SAM" id="Coils"/>
    </source>
</evidence>
<keyword evidence="1" id="KW-0175">Coiled coil</keyword>
<dbReference type="SUPFAM" id="SSF54160">
    <property type="entry name" value="Chromo domain-like"/>
    <property type="match status" value="1"/>
</dbReference>
<evidence type="ECO:0000313" key="3">
    <source>
        <dbReference type="EMBL" id="KAG5327793.1"/>
    </source>
</evidence>
<protein>
    <submittedName>
        <fullName evidence="3">YMD3 protein</fullName>
    </submittedName>
</protein>
<dbReference type="InterPro" id="IPR001584">
    <property type="entry name" value="Integrase_cat-core"/>
</dbReference>
<feature type="non-terminal residue" evidence="3">
    <location>
        <position position="1"/>
    </location>
</feature>
<keyword evidence="4" id="KW-1185">Reference proteome</keyword>